<dbReference type="Gene3D" id="1.20.1270.60">
    <property type="entry name" value="Arfaptin homology (AH) domain/BAR domain"/>
    <property type="match status" value="1"/>
</dbReference>
<dbReference type="SUPFAM" id="SSF103657">
    <property type="entry name" value="BAR/IMD domain-like"/>
    <property type="match status" value="1"/>
</dbReference>
<dbReference type="OrthoDB" id="443981at2759"/>
<dbReference type="GO" id="GO:0016191">
    <property type="term" value="P:synaptic vesicle uncoating"/>
    <property type="evidence" value="ECO:0007669"/>
    <property type="project" value="TreeGrafter"/>
</dbReference>
<evidence type="ECO:0000256" key="6">
    <source>
        <dbReference type="ARBA" id="ARBA00023136"/>
    </source>
</evidence>
<name>A0A3S1BJ50_ELYCH</name>
<evidence type="ECO:0000256" key="3">
    <source>
        <dbReference type="ARBA" id="ARBA00022443"/>
    </source>
</evidence>
<dbReference type="STRING" id="188477.A0A3S1BJ50"/>
<keyword evidence="12" id="KW-1185">Reference proteome</keyword>
<keyword evidence="3 7" id="KW-0728">SH3 domain</keyword>
<dbReference type="InterPro" id="IPR050384">
    <property type="entry name" value="Endophilin_SH3RF"/>
</dbReference>
<dbReference type="AlphaFoldDB" id="A0A3S1BJ50"/>
<evidence type="ECO:0000256" key="5">
    <source>
        <dbReference type="ARBA" id="ARBA00023054"/>
    </source>
</evidence>
<evidence type="ECO:0000259" key="10">
    <source>
        <dbReference type="PROSITE" id="PS51021"/>
    </source>
</evidence>
<feature type="region of interest" description="Disordered" evidence="8">
    <location>
        <begin position="301"/>
        <end position="349"/>
    </location>
</feature>
<dbReference type="SMART" id="SM00326">
    <property type="entry name" value="SH3"/>
    <property type="match status" value="1"/>
</dbReference>
<dbReference type="PROSITE" id="PS50002">
    <property type="entry name" value="SH3"/>
    <property type="match status" value="1"/>
</dbReference>
<evidence type="ECO:0000259" key="9">
    <source>
        <dbReference type="PROSITE" id="PS50002"/>
    </source>
</evidence>
<dbReference type="PROSITE" id="PS51021">
    <property type="entry name" value="BAR"/>
    <property type="match status" value="1"/>
</dbReference>
<keyword evidence="5" id="KW-0175">Coiled coil</keyword>
<dbReference type="GO" id="GO:0098978">
    <property type="term" value="C:glutamatergic synapse"/>
    <property type="evidence" value="ECO:0007669"/>
    <property type="project" value="TreeGrafter"/>
</dbReference>
<dbReference type="InterPro" id="IPR027267">
    <property type="entry name" value="AH/BAR_dom_sf"/>
</dbReference>
<reference evidence="11 12" key="1">
    <citation type="submission" date="2019-01" db="EMBL/GenBank/DDBJ databases">
        <title>A draft genome assembly of the solar-powered sea slug Elysia chlorotica.</title>
        <authorList>
            <person name="Cai H."/>
            <person name="Li Q."/>
            <person name="Fang X."/>
            <person name="Li J."/>
            <person name="Curtis N.E."/>
            <person name="Altenburger A."/>
            <person name="Shibata T."/>
            <person name="Feng M."/>
            <person name="Maeda T."/>
            <person name="Schwartz J.A."/>
            <person name="Shigenobu S."/>
            <person name="Lundholm N."/>
            <person name="Nishiyama T."/>
            <person name="Yang H."/>
            <person name="Hasebe M."/>
            <person name="Li S."/>
            <person name="Pierce S.K."/>
            <person name="Wang J."/>
        </authorList>
    </citation>
    <scope>NUCLEOTIDE SEQUENCE [LARGE SCALE GENOMIC DNA]</scope>
    <source>
        <strain evidence="11">EC2010</strain>
        <tissue evidence="11">Whole organism of an adult</tissue>
    </source>
</reference>
<evidence type="ECO:0000256" key="7">
    <source>
        <dbReference type="PROSITE-ProRule" id="PRU00192"/>
    </source>
</evidence>
<dbReference type="GO" id="GO:0005737">
    <property type="term" value="C:cytoplasm"/>
    <property type="evidence" value="ECO:0007669"/>
    <property type="project" value="InterPro"/>
</dbReference>
<evidence type="ECO:0000256" key="4">
    <source>
        <dbReference type="ARBA" id="ARBA00022583"/>
    </source>
</evidence>
<dbReference type="CDD" id="cd11803">
    <property type="entry name" value="SH3_Endophilin_A"/>
    <property type="match status" value="1"/>
</dbReference>
<feature type="domain" description="BAR" evidence="10">
    <location>
        <begin position="72"/>
        <end position="306"/>
    </location>
</feature>
<evidence type="ECO:0008006" key="13">
    <source>
        <dbReference type="Google" id="ProtNLM"/>
    </source>
</evidence>
<evidence type="ECO:0000256" key="1">
    <source>
        <dbReference type="ARBA" id="ARBA00004170"/>
    </source>
</evidence>
<dbReference type="Pfam" id="PF14604">
    <property type="entry name" value="SH3_9"/>
    <property type="match status" value="1"/>
</dbReference>
<dbReference type="Proteomes" id="UP000271974">
    <property type="component" value="Unassembled WGS sequence"/>
</dbReference>
<dbReference type="PANTHER" id="PTHR14167:SF81">
    <property type="entry name" value="ENDOPHILIN-A"/>
    <property type="match status" value="1"/>
</dbReference>
<comment type="subcellular location">
    <subcellularLocation>
        <location evidence="1">Membrane</location>
        <topology evidence="1">Peripheral membrane protein</topology>
    </subcellularLocation>
</comment>
<dbReference type="InterPro" id="IPR036028">
    <property type="entry name" value="SH3-like_dom_sf"/>
</dbReference>
<dbReference type="SUPFAM" id="SSF50044">
    <property type="entry name" value="SH3-domain"/>
    <property type="match status" value="1"/>
</dbReference>
<dbReference type="EMBL" id="RQTK01000307">
    <property type="protein sequence ID" value="RUS82040.1"/>
    <property type="molecule type" value="Genomic_DNA"/>
</dbReference>
<keyword evidence="6" id="KW-0472">Membrane</keyword>
<sequence length="439" mass="50310">CFCSATIRCKCRSRLVLCLDYHNGYYFHWLDHYQDLLFIGRNILSQLSTCYIGIMSLAGLKKQFNKANQYMSEKIGGAKGTELDDEFVEMERRIDVLGKLVDDLINKTHEFLQPNPASRAKMSTRNALSKMRGQEQKILYQQPEGTLGDYMIRHGTDLGEDSTFGGCLIEAGESFKHLAEIKYNLEDNVKQNFLDPLNQLQTKDLREVNHHRKKLSGRRLDFDCKKRKKDKGSTITEEELRVAEDKFEESKNLAENAMHNVLENEVEYISQLQAFIEAEVDYHRQALNTLQSLLDGLEQKRNEAASKPRTEHIPKRVSSFRRSESPNSYDGPSDAFDNDTGKSGSYNFNNIQAPSYHQSGFDPYDDQDPFGSYAVPDTKKKPMARALYDFIPENEGELGFQEGDYVDLVSQVDENWFEGTFNGQAGFFPINYVEVINPL</sequence>
<dbReference type="SMART" id="SM00721">
    <property type="entry name" value="BAR"/>
    <property type="match status" value="1"/>
</dbReference>
<evidence type="ECO:0000256" key="8">
    <source>
        <dbReference type="SAM" id="MobiDB-lite"/>
    </source>
</evidence>
<gene>
    <name evidence="11" type="ORF">EGW08_010196</name>
</gene>
<comment type="similarity">
    <text evidence="2">Belongs to the endophilin family.</text>
</comment>
<dbReference type="InterPro" id="IPR035824">
    <property type="entry name" value="Endophilin_A_SH3"/>
</dbReference>
<keyword evidence="4" id="KW-0254">Endocytosis</keyword>
<comment type="caution">
    <text evidence="11">The sequence shown here is derived from an EMBL/GenBank/DDBJ whole genome shotgun (WGS) entry which is preliminary data.</text>
</comment>
<feature type="non-terminal residue" evidence="11">
    <location>
        <position position="1"/>
    </location>
</feature>
<dbReference type="InterPro" id="IPR004148">
    <property type="entry name" value="BAR_dom"/>
</dbReference>
<organism evidence="11 12">
    <name type="scientific">Elysia chlorotica</name>
    <name type="common">Eastern emerald elysia</name>
    <name type="synonym">Sea slug</name>
    <dbReference type="NCBI Taxonomy" id="188477"/>
    <lineage>
        <taxon>Eukaryota</taxon>
        <taxon>Metazoa</taxon>
        <taxon>Spiralia</taxon>
        <taxon>Lophotrochozoa</taxon>
        <taxon>Mollusca</taxon>
        <taxon>Gastropoda</taxon>
        <taxon>Heterobranchia</taxon>
        <taxon>Euthyneura</taxon>
        <taxon>Panpulmonata</taxon>
        <taxon>Sacoglossa</taxon>
        <taxon>Placobranchoidea</taxon>
        <taxon>Plakobranchidae</taxon>
        <taxon>Elysia</taxon>
    </lineage>
</organism>
<feature type="compositionally biased region" description="Basic and acidic residues" evidence="8">
    <location>
        <begin position="301"/>
        <end position="314"/>
    </location>
</feature>
<dbReference type="InterPro" id="IPR001452">
    <property type="entry name" value="SH3_domain"/>
</dbReference>
<dbReference type="PRINTS" id="PR00452">
    <property type="entry name" value="SH3DOMAIN"/>
</dbReference>
<evidence type="ECO:0000313" key="11">
    <source>
        <dbReference type="EMBL" id="RUS82040.1"/>
    </source>
</evidence>
<evidence type="ECO:0000313" key="12">
    <source>
        <dbReference type="Proteomes" id="UP000271974"/>
    </source>
</evidence>
<feature type="domain" description="SH3" evidence="9">
    <location>
        <begin position="379"/>
        <end position="438"/>
    </location>
</feature>
<dbReference type="CDD" id="cd07592">
    <property type="entry name" value="BAR_Endophilin_A"/>
    <property type="match status" value="1"/>
</dbReference>
<protein>
    <recommendedName>
        <fullName evidence="13">SH3 domain-containing protein</fullName>
    </recommendedName>
</protein>
<accession>A0A3S1BJ50</accession>
<dbReference type="PANTHER" id="PTHR14167">
    <property type="entry name" value="SH3 DOMAIN-CONTAINING"/>
    <property type="match status" value="1"/>
</dbReference>
<dbReference type="Pfam" id="PF03114">
    <property type="entry name" value="BAR"/>
    <property type="match status" value="1"/>
</dbReference>
<dbReference type="GO" id="GO:0098793">
    <property type="term" value="C:presynapse"/>
    <property type="evidence" value="ECO:0007669"/>
    <property type="project" value="TreeGrafter"/>
</dbReference>
<dbReference type="Gene3D" id="2.30.30.40">
    <property type="entry name" value="SH3 Domains"/>
    <property type="match status" value="1"/>
</dbReference>
<dbReference type="GO" id="GO:0016020">
    <property type="term" value="C:membrane"/>
    <property type="evidence" value="ECO:0007669"/>
    <property type="project" value="UniProtKB-SubCell"/>
</dbReference>
<evidence type="ECO:0000256" key="2">
    <source>
        <dbReference type="ARBA" id="ARBA00006697"/>
    </source>
</evidence>
<proteinExistence type="inferred from homology"/>